<evidence type="ECO:0000256" key="3">
    <source>
        <dbReference type="ARBA" id="ARBA00023295"/>
    </source>
</evidence>
<dbReference type="Gene3D" id="2.115.10.20">
    <property type="entry name" value="Glycosyl hydrolase domain, family 43"/>
    <property type="match status" value="1"/>
</dbReference>
<feature type="domain" description="Glycosyl hydrolase family 32 C-terminal" evidence="6">
    <location>
        <begin position="414"/>
        <end position="509"/>
    </location>
</feature>
<keyword evidence="3 4" id="KW-0326">Glycosidase</keyword>
<gene>
    <name evidence="7" type="ORF">EDD28_0600</name>
</gene>
<dbReference type="SMART" id="SM00640">
    <property type="entry name" value="Glyco_32"/>
    <property type="match status" value="1"/>
</dbReference>
<comment type="caution">
    <text evidence="7">The sequence shown here is derived from an EMBL/GenBank/DDBJ whole genome shotgun (WGS) entry which is preliminary data.</text>
</comment>
<evidence type="ECO:0000259" key="6">
    <source>
        <dbReference type="Pfam" id="PF08244"/>
    </source>
</evidence>
<dbReference type="InterPro" id="IPR013320">
    <property type="entry name" value="ConA-like_dom_sf"/>
</dbReference>
<dbReference type="PANTHER" id="PTHR42800">
    <property type="entry name" value="EXOINULINASE INUD (AFU_ORTHOLOGUE AFUA_5G00480)"/>
    <property type="match status" value="1"/>
</dbReference>
<dbReference type="Pfam" id="PF00251">
    <property type="entry name" value="Glyco_hydro_32N"/>
    <property type="match status" value="1"/>
</dbReference>
<evidence type="ECO:0000256" key="4">
    <source>
        <dbReference type="RuleBase" id="RU362110"/>
    </source>
</evidence>
<dbReference type="AlphaFoldDB" id="A0A3N2D8A5"/>
<dbReference type="RefSeq" id="WP_123738262.1">
    <property type="nucleotide sequence ID" value="NZ_RKHQ01000001.1"/>
</dbReference>
<dbReference type="InterPro" id="IPR013189">
    <property type="entry name" value="Glyco_hydro_32_C"/>
</dbReference>
<dbReference type="OrthoDB" id="9776657at2"/>
<dbReference type="GO" id="GO:0005987">
    <property type="term" value="P:sucrose catabolic process"/>
    <property type="evidence" value="ECO:0007669"/>
    <property type="project" value="TreeGrafter"/>
</dbReference>
<proteinExistence type="inferred from homology"/>
<organism evidence="7 8">
    <name type="scientific">Salana multivorans</name>
    <dbReference type="NCBI Taxonomy" id="120377"/>
    <lineage>
        <taxon>Bacteria</taxon>
        <taxon>Bacillati</taxon>
        <taxon>Actinomycetota</taxon>
        <taxon>Actinomycetes</taxon>
        <taxon>Micrococcales</taxon>
        <taxon>Beutenbergiaceae</taxon>
        <taxon>Salana</taxon>
    </lineage>
</organism>
<evidence type="ECO:0000313" key="7">
    <source>
        <dbReference type="EMBL" id="ROR96026.1"/>
    </source>
</evidence>
<feature type="domain" description="Glycosyl hydrolase family 32 N-terminal" evidence="5">
    <location>
        <begin position="12"/>
        <end position="291"/>
    </location>
</feature>
<sequence>MTNPAAWQHAFHLTVPDHWLNDPQRPIHTGGAYQYFYLYNADYPLPTGTSWRRVSTTDGMRFRDHGVPMDKWSQPNRDLWSGCLVVDEEDTAGFGPGAVVALVTQVDRASGQNGQAQFLWYSTDGGETFTNLSDTPVLANRGWEHFRDPKIERVDGRWIMVLAEDTDLGFYASDDLRTWTEVSRFHEDRIGMLECPDLFRMTADDGTSHWVLAASPQRSDPSRADRPGTYAYWVGDIEGDRFVPVDREPRWLDFGFDWYAAVSWPVHDADGVATTDRRWAIGWMNNWAYAMSVTPVGDGSGEVVGHPDADRVGREMAAAGAEGRPEVGARLLRDLEASFSMAHPPTWTESGYNGIDSVVRELTLVRTDRGYELISRPLRELAGAYEPLAAGDAVQAAPAAASVLARVTPAPEGAGVRVKCSADASRGVDVLVTPTEIRVDRGSSGCPGDGTLALARAPWRGGPVDLEILVDRATVEVFADGGRIALSMLSFAPAEDTGVQLVGPAGSVTDAAVAEVAATALQEA</sequence>
<dbReference type="Gene3D" id="2.60.120.560">
    <property type="entry name" value="Exo-inulinase, domain 1"/>
    <property type="match status" value="1"/>
</dbReference>
<comment type="similarity">
    <text evidence="1 4">Belongs to the glycosyl hydrolase 32 family.</text>
</comment>
<dbReference type="GO" id="GO:0004575">
    <property type="term" value="F:sucrose alpha-glucosidase activity"/>
    <property type="evidence" value="ECO:0007669"/>
    <property type="project" value="TreeGrafter"/>
</dbReference>
<reference evidence="7 8" key="1">
    <citation type="submission" date="2018-11" db="EMBL/GenBank/DDBJ databases">
        <title>Sequencing the genomes of 1000 actinobacteria strains.</title>
        <authorList>
            <person name="Klenk H.-P."/>
        </authorList>
    </citation>
    <scope>NUCLEOTIDE SEQUENCE [LARGE SCALE GENOMIC DNA]</scope>
    <source>
        <strain evidence="7 8">DSM 13521</strain>
    </source>
</reference>
<dbReference type="InterPro" id="IPR023296">
    <property type="entry name" value="Glyco_hydro_beta-prop_sf"/>
</dbReference>
<dbReference type="Pfam" id="PF08244">
    <property type="entry name" value="Glyco_hydro_32C"/>
    <property type="match status" value="1"/>
</dbReference>
<evidence type="ECO:0000259" key="5">
    <source>
        <dbReference type="Pfam" id="PF00251"/>
    </source>
</evidence>
<dbReference type="EMBL" id="RKHQ01000001">
    <property type="protein sequence ID" value="ROR96026.1"/>
    <property type="molecule type" value="Genomic_DNA"/>
</dbReference>
<dbReference type="InterPro" id="IPR001362">
    <property type="entry name" value="Glyco_hydro_32"/>
</dbReference>
<dbReference type="SUPFAM" id="SSF49899">
    <property type="entry name" value="Concanavalin A-like lectins/glucanases"/>
    <property type="match status" value="1"/>
</dbReference>
<dbReference type="InterPro" id="IPR013148">
    <property type="entry name" value="Glyco_hydro_32_N"/>
</dbReference>
<keyword evidence="8" id="KW-1185">Reference proteome</keyword>
<accession>A0A3N2D8A5</accession>
<dbReference type="PANTHER" id="PTHR42800:SF1">
    <property type="entry name" value="EXOINULINASE INUD (AFU_ORTHOLOGUE AFUA_5G00480)"/>
    <property type="match status" value="1"/>
</dbReference>
<dbReference type="Proteomes" id="UP000275356">
    <property type="component" value="Unassembled WGS sequence"/>
</dbReference>
<evidence type="ECO:0000313" key="8">
    <source>
        <dbReference type="Proteomes" id="UP000275356"/>
    </source>
</evidence>
<evidence type="ECO:0000256" key="1">
    <source>
        <dbReference type="ARBA" id="ARBA00009902"/>
    </source>
</evidence>
<name>A0A3N2D8A5_9MICO</name>
<dbReference type="SUPFAM" id="SSF75005">
    <property type="entry name" value="Arabinanase/levansucrase/invertase"/>
    <property type="match status" value="1"/>
</dbReference>
<evidence type="ECO:0000256" key="2">
    <source>
        <dbReference type="ARBA" id="ARBA00022801"/>
    </source>
</evidence>
<dbReference type="GO" id="GO:0005737">
    <property type="term" value="C:cytoplasm"/>
    <property type="evidence" value="ECO:0007669"/>
    <property type="project" value="TreeGrafter"/>
</dbReference>
<dbReference type="CDD" id="cd18622">
    <property type="entry name" value="GH32_Inu-like"/>
    <property type="match status" value="1"/>
</dbReference>
<protein>
    <submittedName>
        <fullName evidence="7">Levanbiose-producing levanase</fullName>
    </submittedName>
</protein>
<keyword evidence="2 4" id="KW-0378">Hydrolase</keyword>